<keyword evidence="2" id="KW-1185">Reference proteome</keyword>
<comment type="caution">
    <text evidence="1">The sequence shown here is derived from an EMBL/GenBank/DDBJ whole genome shotgun (WGS) entry which is preliminary data.</text>
</comment>
<gene>
    <name evidence="1" type="ORF">J2W48_001063</name>
</gene>
<dbReference type="Proteomes" id="UP001269081">
    <property type="component" value="Unassembled WGS sequence"/>
</dbReference>
<dbReference type="Pfam" id="PF10604">
    <property type="entry name" value="Polyketide_cyc2"/>
    <property type="match status" value="1"/>
</dbReference>
<dbReference type="InterPro" id="IPR023393">
    <property type="entry name" value="START-like_dom_sf"/>
</dbReference>
<reference evidence="1 2" key="1">
    <citation type="submission" date="2023-07" db="EMBL/GenBank/DDBJ databases">
        <title>Sorghum-associated microbial communities from plants grown in Nebraska, USA.</title>
        <authorList>
            <person name="Schachtman D."/>
        </authorList>
    </citation>
    <scope>NUCLEOTIDE SEQUENCE [LARGE SCALE GENOMIC DNA]</scope>
    <source>
        <strain evidence="1 2">4129</strain>
    </source>
</reference>
<protein>
    <submittedName>
        <fullName evidence="1">Uncharacterized protein YndB with AHSA1/START domain</fullName>
    </submittedName>
</protein>
<accession>A0ABU1Y4Z5</accession>
<dbReference type="RefSeq" id="WP_310279062.1">
    <property type="nucleotide sequence ID" value="NZ_JAVDWQ010000002.1"/>
</dbReference>
<sequence>MSLLLSSCYSHKKVVESSLPYSDQINWPEGYKPSEADFFIHTEIDIKASPQVVWDIFIDAAKWPEWYKKAEGIELLNSPNGKLNPSSVFIWYPAGKFTSTIKEFNPPYNIAWLGETDKKNMTIYNAWMIIPTAEGCKVVSNESQNGPKTRMEKIFAPNMVRKNIQDWLVRLKEQSEKQ</sequence>
<name>A0ABU1Y4Z5_9FLAO</name>
<dbReference type="SUPFAM" id="SSF55961">
    <property type="entry name" value="Bet v1-like"/>
    <property type="match status" value="1"/>
</dbReference>
<dbReference type="EMBL" id="JAVDWQ010000002">
    <property type="protein sequence ID" value="MDR7209133.1"/>
    <property type="molecule type" value="Genomic_DNA"/>
</dbReference>
<evidence type="ECO:0000313" key="2">
    <source>
        <dbReference type="Proteomes" id="UP001269081"/>
    </source>
</evidence>
<dbReference type="Gene3D" id="3.30.530.20">
    <property type="match status" value="1"/>
</dbReference>
<proteinExistence type="predicted"/>
<evidence type="ECO:0000313" key="1">
    <source>
        <dbReference type="EMBL" id="MDR7209133.1"/>
    </source>
</evidence>
<dbReference type="InterPro" id="IPR019587">
    <property type="entry name" value="Polyketide_cyclase/dehydratase"/>
</dbReference>
<organism evidence="1 2">
    <name type="scientific">Flavobacterium piscis</name>
    <dbReference type="NCBI Taxonomy" id="1114874"/>
    <lineage>
        <taxon>Bacteria</taxon>
        <taxon>Pseudomonadati</taxon>
        <taxon>Bacteroidota</taxon>
        <taxon>Flavobacteriia</taxon>
        <taxon>Flavobacteriales</taxon>
        <taxon>Flavobacteriaceae</taxon>
        <taxon>Flavobacterium</taxon>
    </lineage>
</organism>
<dbReference type="CDD" id="cd07822">
    <property type="entry name" value="SRPBCC_4"/>
    <property type="match status" value="1"/>
</dbReference>